<dbReference type="eggNOG" id="COG1040">
    <property type="taxonomic scope" value="Bacteria"/>
</dbReference>
<gene>
    <name evidence="4" type="ORF">A6J80_11605</name>
</gene>
<evidence type="ECO:0000313" key="4">
    <source>
        <dbReference type="EMBL" id="ARC36929.1"/>
    </source>
</evidence>
<accession>A0A1V0GTB0</accession>
<dbReference type="InterPro" id="IPR044005">
    <property type="entry name" value="DZR_2"/>
</dbReference>
<dbReference type="PANTHER" id="PTHR47505">
    <property type="entry name" value="DNA UTILIZATION PROTEIN YHGH"/>
    <property type="match status" value="1"/>
</dbReference>
<dbReference type="SUPFAM" id="SSF53271">
    <property type="entry name" value="PRTase-like"/>
    <property type="match status" value="1"/>
</dbReference>
<evidence type="ECO:0000256" key="1">
    <source>
        <dbReference type="ARBA" id="ARBA00008007"/>
    </source>
</evidence>
<dbReference type="InterPro" id="IPR000836">
    <property type="entry name" value="PRTase_dom"/>
</dbReference>
<dbReference type="Pfam" id="PF00156">
    <property type="entry name" value="Pribosyltran"/>
    <property type="match status" value="1"/>
</dbReference>
<dbReference type="KEGG" id="pye:A6J80_11605"/>
<dbReference type="PANTHER" id="PTHR47505:SF1">
    <property type="entry name" value="DNA UTILIZATION PROTEIN YHGH"/>
    <property type="match status" value="1"/>
</dbReference>
<protein>
    <submittedName>
        <fullName evidence="4">ComF family protein</fullName>
    </submittedName>
</protein>
<organism evidence="4 5">
    <name type="scientific">Paracoccus yeei</name>
    <dbReference type="NCBI Taxonomy" id="147645"/>
    <lineage>
        <taxon>Bacteria</taxon>
        <taxon>Pseudomonadati</taxon>
        <taxon>Pseudomonadota</taxon>
        <taxon>Alphaproteobacteria</taxon>
        <taxon>Rhodobacterales</taxon>
        <taxon>Paracoccaceae</taxon>
        <taxon>Paracoccus</taxon>
    </lineage>
</organism>
<dbReference type="RefSeq" id="WP_080621603.1">
    <property type="nucleotide sequence ID" value="NZ_CAWMZI010000001.1"/>
</dbReference>
<evidence type="ECO:0000313" key="5">
    <source>
        <dbReference type="Proteomes" id="UP000191257"/>
    </source>
</evidence>
<comment type="similarity">
    <text evidence="1">Belongs to the ComF/GntX family.</text>
</comment>
<name>A0A1V0GTB0_9RHOB</name>
<dbReference type="Pfam" id="PF18912">
    <property type="entry name" value="DZR_2"/>
    <property type="match status" value="1"/>
</dbReference>
<dbReference type="STRING" id="147645.A6J80_11605"/>
<sequence>MKGALRLIYPPQCLGCGNAVAEDGGLCPACWAEAEFVGSCACSRCGAPLPDDGTGTEDEAVLICDDCLRQARPWSRGRAALAYRGTGRKLALMLKHGDRLDLAPALGDWVARAASPLIRPDMVVVPVPVHLRRLARRKYNQAALLSHAVARAHGLTHLPHALRRLRHTPTQDHGSVEDRFRNVAGAIAVAPRFASRLQGRAVLLVDDVMASGATLAEAAEALRRAGAGPVSVVVLARAVKDT</sequence>
<dbReference type="AlphaFoldDB" id="A0A1V0GTB0"/>
<dbReference type="Proteomes" id="UP000191257">
    <property type="component" value="Chromosome"/>
</dbReference>
<dbReference type="InterPro" id="IPR029057">
    <property type="entry name" value="PRTase-like"/>
</dbReference>
<dbReference type="EMBL" id="CP020442">
    <property type="protein sequence ID" value="ARC36929.1"/>
    <property type="molecule type" value="Genomic_DNA"/>
</dbReference>
<dbReference type="InterPro" id="IPR051910">
    <property type="entry name" value="ComF/GntX_DNA_util-trans"/>
</dbReference>
<keyword evidence="5" id="KW-1185">Reference proteome</keyword>
<feature type="domain" description="Phosphoribosyltransferase" evidence="2">
    <location>
        <begin position="193"/>
        <end position="237"/>
    </location>
</feature>
<feature type="domain" description="Double zinc ribbon" evidence="3">
    <location>
        <begin position="4"/>
        <end position="68"/>
    </location>
</feature>
<evidence type="ECO:0000259" key="2">
    <source>
        <dbReference type="Pfam" id="PF00156"/>
    </source>
</evidence>
<reference evidence="4" key="1">
    <citation type="submission" date="2017-12" db="EMBL/GenBank/DDBJ databases">
        <title>FDA dAtabase for Regulatory Grade micrObial Sequences (FDA-ARGOS): Supporting development and validation of Infectious Disease Dx tests.</title>
        <authorList>
            <person name="Campos J."/>
            <person name="Goldberg B."/>
            <person name="Tallon L."/>
            <person name="Sadzewicz L."/>
            <person name="Sengamalay N."/>
            <person name="Ott S."/>
            <person name="Godinez A."/>
            <person name="Nagaraj S."/>
            <person name="Vyas G."/>
            <person name="Aluvathingal J."/>
            <person name="Nadendla S."/>
            <person name="Geyer C."/>
            <person name="Nandy P."/>
            <person name="Hobson J."/>
            <person name="Sichtig H."/>
        </authorList>
    </citation>
    <scope>NUCLEOTIDE SEQUENCE</scope>
    <source>
        <strain evidence="4">FDAARGOS_252</strain>
    </source>
</reference>
<evidence type="ECO:0000259" key="3">
    <source>
        <dbReference type="Pfam" id="PF18912"/>
    </source>
</evidence>
<proteinExistence type="inferred from homology"/>
<dbReference type="Gene3D" id="3.40.50.2020">
    <property type="match status" value="1"/>
</dbReference>